<sequence length="329" mass="35243">MNEISPATGKLLAMSFLSGVGPATLRQASQVFGFDNKTVEQLATDIPKLKSALSGGGWSDALIKAEEQLDLAERGGCSILSPMDPDYPKLLAATKDDPFLLWVRGTLAASPEKSVAIIGTREPTEHGKLIAQRMTRYFVDQGWSVVSGLALGCDGIAHQEAVDAGGHTVAVLAHGLQTIAPSKHRKLAEDILNAGGALVSQYPIGRDAIPQQFVQRDKTQAGMAQGVVMIQSDLQGGSLHASRASIEYGRWLAVPYPTEQDRGRNEPKIQANLMLSDGSDAERLDLLRRKDNSGLDRILVLRGKEDYARCLASTSAPVIENPASQGSMF</sequence>
<dbReference type="PANTHER" id="PTHR43022">
    <property type="entry name" value="PROTEIN SMF"/>
    <property type="match status" value="1"/>
</dbReference>
<dbReference type="EMBL" id="JBHTKN010000011">
    <property type="protein sequence ID" value="MFD1043473.1"/>
    <property type="molecule type" value="Genomic_DNA"/>
</dbReference>
<dbReference type="Gene3D" id="3.40.50.450">
    <property type="match status" value="1"/>
</dbReference>
<dbReference type="RefSeq" id="WP_162378050.1">
    <property type="nucleotide sequence ID" value="NZ_JBHTKN010000011.1"/>
</dbReference>
<reference evidence="4" key="1">
    <citation type="journal article" date="2019" name="Int. J. Syst. Evol. Microbiol.">
        <title>The Global Catalogue of Microorganisms (GCM) 10K type strain sequencing project: providing services to taxonomists for standard genome sequencing and annotation.</title>
        <authorList>
            <consortium name="The Broad Institute Genomics Platform"/>
            <consortium name="The Broad Institute Genome Sequencing Center for Infectious Disease"/>
            <person name="Wu L."/>
            <person name="Ma J."/>
        </authorList>
    </citation>
    <scope>NUCLEOTIDE SEQUENCE [LARGE SCALE GENOMIC DNA]</scope>
    <source>
        <strain evidence="4">CCUG 55854</strain>
    </source>
</reference>
<feature type="domain" description="Smf/DprA SLOG" evidence="2">
    <location>
        <begin position="79"/>
        <end position="260"/>
    </location>
</feature>
<name>A0ABW3LZ14_9GAMM</name>
<evidence type="ECO:0000256" key="1">
    <source>
        <dbReference type="ARBA" id="ARBA00006525"/>
    </source>
</evidence>
<dbReference type="SUPFAM" id="SSF102405">
    <property type="entry name" value="MCP/YpsA-like"/>
    <property type="match status" value="1"/>
</dbReference>
<organism evidence="3 4">
    <name type="scientific">Pseudoxanthomonas kaohsiungensis</name>
    <dbReference type="NCBI Taxonomy" id="283923"/>
    <lineage>
        <taxon>Bacteria</taxon>
        <taxon>Pseudomonadati</taxon>
        <taxon>Pseudomonadota</taxon>
        <taxon>Gammaproteobacteria</taxon>
        <taxon>Lysobacterales</taxon>
        <taxon>Lysobacteraceae</taxon>
        <taxon>Pseudoxanthomonas</taxon>
    </lineage>
</organism>
<dbReference type="PANTHER" id="PTHR43022:SF1">
    <property type="entry name" value="PROTEIN SMF"/>
    <property type="match status" value="1"/>
</dbReference>
<evidence type="ECO:0000313" key="4">
    <source>
        <dbReference type="Proteomes" id="UP001597033"/>
    </source>
</evidence>
<evidence type="ECO:0000313" key="3">
    <source>
        <dbReference type="EMBL" id="MFD1043473.1"/>
    </source>
</evidence>
<comment type="caution">
    <text evidence="3">The sequence shown here is derived from an EMBL/GenBank/DDBJ whole genome shotgun (WGS) entry which is preliminary data.</text>
</comment>
<gene>
    <name evidence="3" type="ORF">ACFQ2N_14060</name>
</gene>
<dbReference type="InterPro" id="IPR057666">
    <property type="entry name" value="DrpA_SLOG"/>
</dbReference>
<dbReference type="Pfam" id="PF02481">
    <property type="entry name" value="DNA_processg_A"/>
    <property type="match status" value="1"/>
</dbReference>
<accession>A0ABW3LZ14</accession>
<dbReference type="Proteomes" id="UP001597033">
    <property type="component" value="Unassembled WGS sequence"/>
</dbReference>
<keyword evidence="4" id="KW-1185">Reference proteome</keyword>
<proteinExistence type="inferred from homology"/>
<comment type="similarity">
    <text evidence="1">Belongs to the DprA/Smf family.</text>
</comment>
<evidence type="ECO:0000259" key="2">
    <source>
        <dbReference type="Pfam" id="PF02481"/>
    </source>
</evidence>
<dbReference type="InterPro" id="IPR003488">
    <property type="entry name" value="DprA"/>
</dbReference>
<protein>
    <submittedName>
        <fullName evidence="3">DNA-processing protein DprA</fullName>
    </submittedName>
</protein>